<dbReference type="Pfam" id="PF01448">
    <property type="entry name" value="ELM2"/>
    <property type="match status" value="1"/>
</dbReference>
<evidence type="ECO:0000256" key="2">
    <source>
        <dbReference type="ARBA" id="ARBA00022491"/>
    </source>
</evidence>
<feature type="compositionally biased region" description="Polar residues" evidence="9">
    <location>
        <begin position="10"/>
        <end position="19"/>
    </location>
</feature>
<dbReference type="PROSITE" id="PS51293">
    <property type="entry name" value="SANT"/>
    <property type="match status" value="2"/>
</dbReference>
<dbReference type="PANTHER" id="PTHR16089:SF28">
    <property type="entry name" value="REST COREPRESSOR"/>
    <property type="match status" value="1"/>
</dbReference>
<keyword evidence="4" id="KW-0805">Transcription regulation</keyword>
<gene>
    <name evidence="14" type="primary">LOC100313717</name>
</gene>
<keyword evidence="2" id="KW-0678">Repressor</keyword>
<feature type="compositionally biased region" description="Pro residues" evidence="9">
    <location>
        <begin position="483"/>
        <end position="500"/>
    </location>
</feature>
<evidence type="ECO:0000256" key="9">
    <source>
        <dbReference type="SAM" id="MobiDB-lite"/>
    </source>
</evidence>
<feature type="compositionally biased region" description="Pro residues" evidence="9">
    <location>
        <begin position="510"/>
        <end position="520"/>
    </location>
</feature>
<dbReference type="Gene3D" id="1.20.58.1880">
    <property type="match status" value="1"/>
</dbReference>
<dbReference type="GeneID" id="100313717"/>
<dbReference type="GO" id="GO:0005667">
    <property type="term" value="C:transcription regulator complex"/>
    <property type="evidence" value="ECO:0007669"/>
    <property type="project" value="TreeGrafter"/>
</dbReference>
<reference evidence="12" key="1">
    <citation type="submission" date="2009-10" db="EMBL/GenBank/DDBJ databases">
        <authorList>
            <person name="Freeman R.M.Jr."/>
            <person name="Wu M.M."/>
            <person name="Gerhart J.J."/>
        </authorList>
    </citation>
    <scope>NUCLEOTIDE SEQUENCE</scope>
</reference>
<dbReference type="SUPFAM" id="SSF46689">
    <property type="entry name" value="Homeodomain-like"/>
    <property type="match status" value="2"/>
</dbReference>
<feature type="domain" description="SANT" evidence="11">
    <location>
        <begin position="133"/>
        <end position="184"/>
    </location>
</feature>
<dbReference type="SMART" id="SM00717">
    <property type="entry name" value="SANT"/>
    <property type="match status" value="2"/>
</dbReference>
<evidence type="ECO:0000313" key="12">
    <source>
        <dbReference type="EMBL" id="ACY92633.1"/>
    </source>
</evidence>
<dbReference type="GO" id="GO:0000118">
    <property type="term" value="C:histone deacetylase complex"/>
    <property type="evidence" value="ECO:0007669"/>
    <property type="project" value="TreeGrafter"/>
</dbReference>
<dbReference type="SMART" id="SM01189">
    <property type="entry name" value="ELM2"/>
    <property type="match status" value="1"/>
</dbReference>
<dbReference type="OrthoDB" id="10064338at2759"/>
<dbReference type="GO" id="GO:0003714">
    <property type="term" value="F:transcription corepressor activity"/>
    <property type="evidence" value="ECO:0007669"/>
    <property type="project" value="TreeGrafter"/>
</dbReference>
<dbReference type="Pfam" id="PF00249">
    <property type="entry name" value="Myb_DNA-binding"/>
    <property type="match status" value="1"/>
</dbReference>
<dbReference type="GO" id="GO:0043565">
    <property type="term" value="F:sequence-specific DNA binding"/>
    <property type="evidence" value="ECO:0007669"/>
    <property type="project" value="InterPro"/>
</dbReference>
<dbReference type="InterPro" id="IPR001005">
    <property type="entry name" value="SANT/Myb"/>
</dbReference>
<comment type="similarity">
    <text evidence="8">Belongs to the CoREST family.</text>
</comment>
<dbReference type="CDD" id="cd00202">
    <property type="entry name" value="ZnF_GATA"/>
    <property type="match status" value="1"/>
</dbReference>
<dbReference type="GO" id="GO:0008270">
    <property type="term" value="F:zinc ion binding"/>
    <property type="evidence" value="ECO:0007669"/>
    <property type="project" value="InterPro"/>
</dbReference>
<dbReference type="FunFam" id="1.10.10.60:FF:000033">
    <property type="entry name" value="REST corepressor 3"/>
    <property type="match status" value="1"/>
</dbReference>
<keyword evidence="6" id="KW-0804">Transcription</keyword>
<keyword evidence="13" id="KW-1185">Reference proteome</keyword>
<dbReference type="Gene3D" id="1.10.10.60">
    <property type="entry name" value="Homeodomain-like"/>
    <property type="match status" value="1"/>
</dbReference>
<dbReference type="GO" id="GO:0006357">
    <property type="term" value="P:regulation of transcription by RNA polymerase II"/>
    <property type="evidence" value="ECO:0007669"/>
    <property type="project" value="TreeGrafter"/>
</dbReference>
<proteinExistence type="evidence at transcript level"/>
<dbReference type="Pfam" id="PF20878">
    <property type="entry name" value="REST_helical"/>
    <property type="match status" value="1"/>
</dbReference>
<evidence type="ECO:0000256" key="4">
    <source>
        <dbReference type="ARBA" id="ARBA00023015"/>
    </source>
</evidence>
<evidence type="ECO:0000259" key="10">
    <source>
        <dbReference type="PROSITE" id="PS51156"/>
    </source>
</evidence>
<dbReference type="InterPro" id="IPR017884">
    <property type="entry name" value="SANT_dom"/>
</dbReference>
<evidence type="ECO:0000256" key="7">
    <source>
        <dbReference type="ARBA" id="ARBA00023242"/>
    </source>
</evidence>
<accession>D1LXC7</accession>
<dbReference type="Proteomes" id="UP000694865">
    <property type="component" value="Unplaced"/>
</dbReference>
<dbReference type="InterPro" id="IPR049048">
    <property type="entry name" value="REST_helical"/>
</dbReference>
<dbReference type="Gene3D" id="3.30.50.10">
    <property type="entry name" value="Erythroid Transcription Factor GATA-1, subunit A"/>
    <property type="match status" value="1"/>
</dbReference>
<dbReference type="Gene3D" id="4.10.1240.50">
    <property type="match status" value="1"/>
</dbReference>
<dbReference type="FunFam" id="4.10.1240.50:FF:000002">
    <property type="entry name" value="REST corepressor isoform X1"/>
    <property type="match status" value="1"/>
</dbReference>
<dbReference type="PANTHER" id="PTHR16089">
    <property type="entry name" value="REST COREPRESSOR COREST PROTEIN-RELATED"/>
    <property type="match status" value="1"/>
</dbReference>
<dbReference type="FunFam" id="1.20.58.1880:FF:000001">
    <property type="entry name" value="REST corepressor 1"/>
    <property type="match status" value="1"/>
</dbReference>
<feature type="domain" description="ELM2" evidence="10">
    <location>
        <begin position="44"/>
        <end position="132"/>
    </location>
</feature>
<feature type="compositionally biased region" description="Acidic residues" evidence="9">
    <location>
        <begin position="209"/>
        <end position="222"/>
    </location>
</feature>
<dbReference type="InterPro" id="IPR013088">
    <property type="entry name" value="Znf_NHR/GATA"/>
</dbReference>
<evidence type="ECO:0000256" key="1">
    <source>
        <dbReference type="ARBA" id="ARBA00004123"/>
    </source>
</evidence>
<feature type="region of interest" description="Disordered" evidence="9">
    <location>
        <begin position="449"/>
        <end position="570"/>
    </location>
</feature>
<dbReference type="RefSeq" id="NP_001161644.1">
    <property type="nucleotide sequence ID" value="NM_001168172.1"/>
</dbReference>
<feature type="compositionally biased region" description="Low complexity" evidence="9">
    <location>
        <begin position="473"/>
        <end position="482"/>
    </location>
</feature>
<feature type="domain" description="SANT" evidence="11">
    <location>
        <begin position="360"/>
        <end position="411"/>
    </location>
</feature>
<evidence type="ECO:0000313" key="14">
    <source>
        <dbReference type="RefSeq" id="NP_001161644.1"/>
    </source>
</evidence>
<comment type="subcellular location">
    <subcellularLocation>
        <location evidence="1">Nucleus</location>
    </subcellularLocation>
</comment>
<evidence type="ECO:0000259" key="11">
    <source>
        <dbReference type="PROSITE" id="PS51293"/>
    </source>
</evidence>
<protein>
    <submittedName>
        <fullName evidence="12 14">REST corepressor-like protein</fullName>
    </submittedName>
</protein>
<dbReference type="CDD" id="cd00167">
    <property type="entry name" value="SANT"/>
    <property type="match status" value="1"/>
</dbReference>
<reference evidence="14" key="2">
    <citation type="submission" date="2025-05" db="UniProtKB">
        <authorList>
            <consortium name="RefSeq"/>
        </authorList>
    </citation>
    <scope>IDENTIFICATION</scope>
</reference>
<dbReference type="KEGG" id="sko:100313717"/>
<keyword evidence="5" id="KW-0175">Coiled coil</keyword>
<dbReference type="InterPro" id="IPR000679">
    <property type="entry name" value="Znf_GATA"/>
</dbReference>
<keyword evidence="3" id="KW-0677">Repeat</keyword>
<dbReference type="InterPro" id="IPR000949">
    <property type="entry name" value="ELM2_dom"/>
</dbReference>
<feature type="compositionally biased region" description="Polar residues" evidence="9">
    <location>
        <begin position="236"/>
        <end position="251"/>
    </location>
</feature>
<organism evidence="12">
    <name type="scientific">Saccoglossus kowalevskii</name>
    <name type="common">Acorn worm</name>
    <dbReference type="NCBI Taxonomy" id="10224"/>
    <lineage>
        <taxon>Eukaryota</taxon>
        <taxon>Metazoa</taxon>
        <taxon>Hemichordata</taxon>
        <taxon>Enteropneusta</taxon>
        <taxon>Harrimaniidae</taxon>
        <taxon>Saccoglossus</taxon>
    </lineage>
</organism>
<dbReference type="PROSITE" id="PS51156">
    <property type="entry name" value="ELM2"/>
    <property type="match status" value="1"/>
</dbReference>
<evidence type="ECO:0000313" key="13">
    <source>
        <dbReference type="Proteomes" id="UP000694865"/>
    </source>
</evidence>
<evidence type="ECO:0000256" key="8">
    <source>
        <dbReference type="ARBA" id="ARBA00038011"/>
    </source>
</evidence>
<feature type="region of interest" description="Disordered" evidence="9">
    <location>
        <begin position="271"/>
        <end position="298"/>
    </location>
</feature>
<dbReference type="InterPro" id="IPR051066">
    <property type="entry name" value="Trans_reg/Corepressor"/>
</dbReference>
<evidence type="ECO:0000256" key="3">
    <source>
        <dbReference type="ARBA" id="ARBA00022737"/>
    </source>
</evidence>
<evidence type="ECO:0000256" key="5">
    <source>
        <dbReference type="ARBA" id="ARBA00023054"/>
    </source>
</evidence>
<feature type="compositionally biased region" description="Basic and acidic residues" evidence="9">
    <location>
        <begin position="223"/>
        <end position="235"/>
    </location>
</feature>
<keyword evidence="7" id="KW-0539">Nucleus</keyword>
<evidence type="ECO:0000256" key="6">
    <source>
        <dbReference type="ARBA" id="ARBA00023163"/>
    </source>
</evidence>
<feature type="region of interest" description="Disordered" evidence="9">
    <location>
        <begin position="191"/>
        <end position="251"/>
    </location>
</feature>
<feature type="region of interest" description="Disordered" evidence="9">
    <location>
        <begin position="1"/>
        <end position="50"/>
    </location>
</feature>
<feature type="compositionally biased region" description="Polar residues" evidence="9">
    <location>
        <begin position="449"/>
        <end position="463"/>
    </location>
</feature>
<dbReference type="InterPro" id="IPR009057">
    <property type="entry name" value="Homeodomain-like_sf"/>
</dbReference>
<feature type="compositionally biased region" description="Polar residues" evidence="9">
    <location>
        <begin position="550"/>
        <end position="570"/>
    </location>
</feature>
<dbReference type="AlphaFoldDB" id="D1LXC7"/>
<name>D1LXC7_SACKO</name>
<dbReference type="EMBL" id="GU076104">
    <property type="protein sequence ID" value="ACY92633.1"/>
    <property type="molecule type" value="mRNA"/>
</dbReference>
<sequence length="570" mass="63939">MVMADRNGDSEMSTRNNGSHVAGASNGHMSDDSASSSSDDEHEPGMRVGEDYQAPIPEMANAGDIPPGQRGDGRPEALLVWAPTTDIGDEKLDEYIKVAKEKYGYNTEQALGMLFWHRHDVDKSLADLPNFTPFPDEWTVEDKVLFEQAFSFHGKSFHRIRQMLPDKSISCLVRYYYSWKKTRTRTSLMDRQAKKLTVGQKENSGSEEPPSDEENVVDSDFDPEGHRGDGRDKHTCSNCQTSSSQVHSTPKGSLCNACYSYWRRTGVMRTNIGPIKNETPRPDRHNPLKSRRKPPRGMYLDKDDLLALNSPQGDSFLKQLDTELISLKKQMQLNKQILSKQKDKCEFNLEEYKILDNGQRINARWTNDELLIAVQAVRKYGRDSQAIADVVGNKNTSQVRSFFVNYRRRFNLDQVLEEYEAEYGHTKQDYKIFDEERINGQNVAHSATPVVTQVPPTSGNSTNAPPPPLLRGPSTSSPSAPATAPPTQPQVVHRPPPPLQQPSRFLQPPRSVPIQPPPLIRPSTAPSMMAGMTRGRPHIMGPLGTPPQLVGSQRDTPPHSTQQIKSEITY</sequence>